<dbReference type="SUPFAM" id="SSF47454">
    <property type="entry name" value="A DNA-binding domain in eukaryotic transcription factors"/>
    <property type="match status" value="1"/>
</dbReference>
<dbReference type="GO" id="GO:0005634">
    <property type="term" value="C:nucleus"/>
    <property type="evidence" value="ECO:0007669"/>
    <property type="project" value="UniProtKB-ARBA"/>
</dbReference>
<keyword evidence="6" id="KW-0539">Nucleus</keyword>
<evidence type="ECO:0000256" key="7">
    <source>
        <dbReference type="SAM" id="Coils"/>
    </source>
</evidence>
<accession>A0A7K6WVB6</accession>
<feature type="compositionally biased region" description="Low complexity" evidence="8">
    <location>
        <begin position="331"/>
        <end position="345"/>
    </location>
</feature>
<feature type="region of interest" description="Disordered" evidence="8">
    <location>
        <begin position="550"/>
        <end position="581"/>
    </location>
</feature>
<feature type="region of interest" description="Disordered" evidence="8">
    <location>
        <begin position="317"/>
        <end position="373"/>
    </location>
</feature>
<comment type="similarity">
    <text evidence="1">Belongs to the bZIP family. CNC subfamily.</text>
</comment>
<dbReference type="AlphaFoldDB" id="A0A7K6WVB6"/>
<evidence type="ECO:0000256" key="5">
    <source>
        <dbReference type="ARBA" id="ARBA00023163"/>
    </source>
</evidence>
<keyword evidence="2" id="KW-0805">Transcription regulation</keyword>
<feature type="coiled-coil region" evidence="7">
    <location>
        <begin position="31"/>
        <end position="68"/>
    </location>
</feature>
<evidence type="ECO:0000256" key="6">
    <source>
        <dbReference type="ARBA" id="ARBA00023242"/>
    </source>
</evidence>
<reference evidence="10 11" key="1">
    <citation type="submission" date="2019-09" db="EMBL/GenBank/DDBJ databases">
        <title>Bird 10,000 Genomes (B10K) Project - Family phase.</title>
        <authorList>
            <person name="Zhang G."/>
        </authorList>
    </citation>
    <scope>NUCLEOTIDE SEQUENCE [LARGE SCALE GENOMIC DNA]</scope>
    <source>
        <strain evidence="10">OUT-0004</strain>
    </source>
</reference>
<dbReference type="InterPro" id="IPR008917">
    <property type="entry name" value="TF_DNA-bd_sf"/>
</dbReference>
<keyword evidence="3" id="KW-0238">DNA-binding</keyword>
<dbReference type="SUPFAM" id="SSF57959">
    <property type="entry name" value="Leucine zipper domain"/>
    <property type="match status" value="1"/>
</dbReference>
<evidence type="ECO:0000313" key="11">
    <source>
        <dbReference type="Proteomes" id="UP000516988"/>
    </source>
</evidence>
<proteinExistence type="inferred from homology"/>
<dbReference type="GO" id="GO:0000978">
    <property type="term" value="F:RNA polymerase II cis-regulatory region sequence-specific DNA binding"/>
    <property type="evidence" value="ECO:0007669"/>
    <property type="project" value="InterPro"/>
</dbReference>
<dbReference type="SMART" id="SM00338">
    <property type="entry name" value="BRLZ"/>
    <property type="match status" value="1"/>
</dbReference>
<protein>
    <submittedName>
        <fullName evidence="10">NF2L2 factor</fullName>
    </submittedName>
</protein>
<dbReference type="Proteomes" id="UP000516988">
    <property type="component" value="Unassembled WGS sequence"/>
</dbReference>
<keyword evidence="7" id="KW-0175">Coiled coil</keyword>
<evidence type="ECO:0000256" key="1">
    <source>
        <dbReference type="ARBA" id="ARBA00008157"/>
    </source>
</evidence>
<dbReference type="OrthoDB" id="7458135at2759"/>
<evidence type="ECO:0000256" key="3">
    <source>
        <dbReference type="ARBA" id="ARBA00023125"/>
    </source>
</evidence>
<feature type="non-terminal residue" evidence="10">
    <location>
        <position position="581"/>
    </location>
</feature>
<dbReference type="CDD" id="cd22249">
    <property type="entry name" value="UDM1_RNF168_RNF169-like"/>
    <property type="match status" value="1"/>
</dbReference>
<name>A0A7K6WVB6_STECA</name>
<comment type="caution">
    <text evidence="10">The sequence shown here is derived from an EMBL/GenBank/DDBJ whole genome shotgun (WGS) entry which is preliminary data.</text>
</comment>
<dbReference type="InterPro" id="IPR004827">
    <property type="entry name" value="bZIP"/>
</dbReference>
<evidence type="ECO:0000256" key="4">
    <source>
        <dbReference type="ARBA" id="ARBA00023159"/>
    </source>
</evidence>
<dbReference type="InterPro" id="IPR046347">
    <property type="entry name" value="bZIP_sf"/>
</dbReference>
<evidence type="ECO:0000313" key="10">
    <source>
        <dbReference type="EMBL" id="NWX50870.1"/>
    </source>
</evidence>
<feature type="compositionally biased region" description="Polar residues" evidence="8">
    <location>
        <begin position="554"/>
        <end position="564"/>
    </location>
</feature>
<feature type="coiled-coil region" evidence="7">
    <location>
        <begin position="493"/>
        <end position="534"/>
    </location>
</feature>
<dbReference type="CDD" id="cd14720">
    <property type="entry name" value="bZIP_NFE2-like"/>
    <property type="match status" value="1"/>
</dbReference>
<feature type="compositionally biased region" description="Polar residues" evidence="8">
    <location>
        <begin position="388"/>
        <end position="403"/>
    </location>
</feature>
<organism evidence="10 11">
    <name type="scientific">Steatornis caripensis</name>
    <name type="common">Oilbird</name>
    <dbReference type="NCBI Taxonomy" id="48435"/>
    <lineage>
        <taxon>Eukaryota</taxon>
        <taxon>Metazoa</taxon>
        <taxon>Chordata</taxon>
        <taxon>Craniata</taxon>
        <taxon>Vertebrata</taxon>
        <taxon>Euteleostomi</taxon>
        <taxon>Archelosauria</taxon>
        <taxon>Archosauria</taxon>
        <taxon>Dinosauria</taxon>
        <taxon>Saurischia</taxon>
        <taxon>Theropoda</taxon>
        <taxon>Coelurosauria</taxon>
        <taxon>Aves</taxon>
        <taxon>Neognathae</taxon>
        <taxon>Neoaves</taxon>
        <taxon>Strisores</taxon>
        <taxon>Caprimulgiformes</taxon>
        <taxon>Steatornithidae</taxon>
        <taxon>Steatornis</taxon>
    </lineage>
</organism>
<feature type="region of interest" description="Disordered" evidence="8">
    <location>
        <begin position="388"/>
        <end position="426"/>
    </location>
</feature>
<dbReference type="Pfam" id="PF03131">
    <property type="entry name" value="bZIP_Maf"/>
    <property type="match status" value="1"/>
</dbReference>
<dbReference type="PROSITE" id="PS50217">
    <property type="entry name" value="BZIP"/>
    <property type="match status" value="1"/>
</dbReference>
<dbReference type="FunFam" id="1.10.880.10:FF:000001">
    <property type="entry name" value="Nuclear factor erythroid 2-related factor 2"/>
    <property type="match status" value="1"/>
</dbReference>
<dbReference type="GO" id="GO:0034599">
    <property type="term" value="P:cellular response to oxidative stress"/>
    <property type="evidence" value="ECO:0007669"/>
    <property type="project" value="TreeGrafter"/>
</dbReference>
<dbReference type="Gene3D" id="1.10.880.10">
    <property type="entry name" value="Transcription factor, Skn-1-like, DNA-binding domain"/>
    <property type="match status" value="1"/>
</dbReference>
<evidence type="ECO:0000256" key="8">
    <source>
        <dbReference type="SAM" id="MobiDB-lite"/>
    </source>
</evidence>
<sequence length="581" mass="64947">QDMNLIDILWRQDIDLGARREVFDLSQRQKEYELEKQKKLEKERQEQLQKEQEKALLAQLELDEETGELVPVKPAQCIQSENTEPPIGFSQVNSNTSAEALSFDDCMQLLAEAFPFIDNNETSSAAFQSLVPAQIDSNPVFISSDQTQLPESPVLVPLTDAENMQNIEQVWEELLSLPELQCLNIENDNLAEVSTVTSPETKPAEMHNSYNCSSLPIMRKDVSCNPDFLESIEGPFSSILPPEDTSQMSVNSLNDMSPSNSDFCEDFYTTFVDTKVNCDTATTNTISQSLAEILSEPIDLSDFSLCKAFNGNPSGTVPECNDSDSGISLNASSSVASPEPSVESSAYGDKTFGCSDSEMEDMDSAPGSVPQSNANMYSLQFQDQVFSSVGPSTQTPSLQCTNTPKKDPPARPGQPKAPFTKDKPSSRLEAHLTRDEQRAKALQIPFPVEKIINLPVDDFNEMMSKEQFSEAQLALIRDIRRRGKNKVAAQNCRKRKLENIVELEQDLSNLKDEKEKLLKEKGEHDKSLRQMKKQLTTLYLEVFSMLRDEDGKSYSPSEYSLQQTRDGDVYLVPKSKKSETK</sequence>
<gene>
    <name evidence="10" type="primary">Nfe2l2</name>
    <name evidence="10" type="ORF">STECAR_R08885</name>
</gene>
<dbReference type="GO" id="GO:0000981">
    <property type="term" value="F:DNA-binding transcription factor activity, RNA polymerase II-specific"/>
    <property type="evidence" value="ECO:0007669"/>
    <property type="project" value="TreeGrafter"/>
</dbReference>
<keyword evidence="5" id="KW-0804">Transcription</keyword>
<evidence type="ECO:0000256" key="2">
    <source>
        <dbReference type="ARBA" id="ARBA00023015"/>
    </source>
</evidence>
<keyword evidence="4" id="KW-0010">Activator</keyword>
<feature type="non-terminal residue" evidence="10">
    <location>
        <position position="1"/>
    </location>
</feature>
<dbReference type="InterPro" id="IPR004826">
    <property type="entry name" value="bZIP_Maf"/>
</dbReference>
<dbReference type="PANTHER" id="PTHR24411:SF3">
    <property type="entry name" value="NUCLEAR FACTOR ERYTHROID 2-RELATED FACTOR 2"/>
    <property type="match status" value="1"/>
</dbReference>
<dbReference type="PROSITE" id="PS00036">
    <property type="entry name" value="BZIP_BASIC"/>
    <property type="match status" value="1"/>
</dbReference>
<dbReference type="EMBL" id="VZSC01017075">
    <property type="protein sequence ID" value="NWX50870.1"/>
    <property type="molecule type" value="Genomic_DNA"/>
</dbReference>
<dbReference type="InterPro" id="IPR047167">
    <property type="entry name" value="NFE2-like"/>
</dbReference>
<dbReference type="PANTHER" id="PTHR24411">
    <property type="entry name" value="NUCLEAR FACTOR ERYTHROID 2-RELATED FACTOR"/>
    <property type="match status" value="1"/>
</dbReference>
<feature type="domain" description="BZIP" evidence="9">
    <location>
        <begin position="475"/>
        <end position="538"/>
    </location>
</feature>
<keyword evidence="11" id="KW-1185">Reference proteome</keyword>
<evidence type="ECO:0000259" key="9">
    <source>
        <dbReference type="PROSITE" id="PS50217"/>
    </source>
</evidence>